<dbReference type="InterPro" id="IPR028366">
    <property type="entry name" value="PhoU"/>
</dbReference>
<dbReference type="RefSeq" id="WP_377875806.1">
    <property type="nucleotide sequence ID" value="NZ_JBHMAY010000085.1"/>
</dbReference>
<dbReference type="Gene3D" id="1.20.58.220">
    <property type="entry name" value="Phosphate transport system protein phou homolog 2, domain 2"/>
    <property type="match status" value="1"/>
</dbReference>
<dbReference type="Proteomes" id="UP001595764">
    <property type="component" value="Unassembled WGS sequence"/>
</dbReference>
<keyword evidence="1" id="KW-0813">Transport</keyword>
<evidence type="ECO:0000313" key="3">
    <source>
        <dbReference type="EMBL" id="MFC3516705.1"/>
    </source>
</evidence>
<dbReference type="SUPFAM" id="SSF109755">
    <property type="entry name" value="PhoU-like"/>
    <property type="match status" value="1"/>
</dbReference>
<dbReference type="PANTHER" id="PTHR42930:SF3">
    <property type="entry name" value="PHOSPHATE-SPECIFIC TRANSPORT SYSTEM ACCESSORY PROTEIN PHOU"/>
    <property type="match status" value="1"/>
</dbReference>
<evidence type="ECO:0000256" key="1">
    <source>
        <dbReference type="ARBA" id="ARBA00022592"/>
    </source>
</evidence>
<dbReference type="InterPro" id="IPR026022">
    <property type="entry name" value="PhoU_dom"/>
</dbReference>
<evidence type="ECO:0000259" key="2">
    <source>
        <dbReference type="Pfam" id="PF01895"/>
    </source>
</evidence>
<dbReference type="InterPro" id="IPR038078">
    <property type="entry name" value="PhoU-like_sf"/>
</dbReference>
<feature type="domain" description="PhoU" evidence="2">
    <location>
        <begin position="16"/>
        <end position="104"/>
    </location>
</feature>
<keyword evidence="4" id="KW-1185">Reference proteome</keyword>
<sequence>MRTSFHNQLDSLTGQLAQMRDLAAHAMEKATQELLDRDLPLAEDVISHDADTDAMRLASEEKAHALLALQAPVAGDLRSIVTFVHVSEKIERMGDLARHVAEQVRRHPDAAIPGDTRDSFGEMGRLAVVSARAVRQLILTGEARYAELEDADDLIDRLEGHLLASASSNDWPHGVRAGVDVALLARFFERYADQAVSVARVTCSDQVPSGGTRRCTGR</sequence>
<reference evidence="4" key="1">
    <citation type="journal article" date="2019" name="Int. J. Syst. Evol. Microbiol.">
        <title>The Global Catalogue of Microorganisms (GCM) 10K type strain sequencing project: providing services to taxonomists for standard genome sequencing and annotation.</title>
        <authorList>
            <consortium name="The Broad Institute Genomics Platform"/>
            <consortium name="The Broad Institute Genome Sequencing Center for Infectious Disease"/>
            <person name="Wu L."/>
            <person name="Ma J."/>
        </authorList>
    </citation>
    <scope>NUCLEOTIDE SEQUENCE [LARGE SCALE GENOMIC DNA]</scope>
    <source>
        <strain evidence="4">CGMCC 4.7682</strain>
    </source>
</reference>
<dbReference type="Pfam" id="PF01895">
    <property type="entry name" value="PhoU"/>
    <property type="match status" value="2"/>
</dbReference>
<keyword evidence="1" id="KW-0592">Phosphate transport</keyword>
<protein>
    <submittedName>
        <fullName evidence="3">Phosphate signaling complex protein PhoU</fullName>
    </submittedName>
</protein>
<comment type="caution">
    <text evidence="3">The sequence shown here is derived from an EMBL/GenBank/DDBJ whole genome shotgun (WGS) entry which is preliminary data.</text>
</comment>
<dbReference type="NCBIfam" id="TIGR02135">
    <property type="entry name" value="phoU_full"/>
    <property type="match status" value="1"/>
</dbReference>
<accession>A0ABV7QTV8</accession>
<proteinExistence type="predicted"/>
<dbReference type="EMBL" id="JBHRWI010000069">
    <property type="protein sequence ID" value="MFC3516705.1"/>
    <property type="molecule type" value="Genomic_DNA"/>
</dbReference>
<feature type="domain" description="PhoU" evidence="2">
    <location>
        <begin position="122"/>
        <end position="201"/>
    </location>
</feature>
<name>A0ABV7QTV8_9PSEU</name>
<organism evidence="3 4">
    <name type="scientific">Amycolatopsis halotolerans</name>
    <dbReference type="NCBI Taxonomy" id="330083"/>
    <lineage>
        <taxon>Bacteria</taxon>
        <taxon>Bacillati</taxon>
        <taxon>Actinomycetota</taxon>
        <taxon>Actinomycetes</taxon>
        <taxon>Pseudonocardiales</taxon>
        <taxon>Pseudonocardiaceae</taxon>
        <taxon>Amycolatopsis</taxon>
    </lineage>
</organism>
<gene>
    <name evidence="3" type="primary">phoU</name>
    <name evidence="3" type="ORF">ACFORO_41530</name>
</gene>
<dbReference type="PANTHER" id="PTHR42930">
    <property type="entry name" value="PHOSPHATE-SPECIFIC TRANSPORT SYSTEM ACCESSORY PROTEIN PHOU"/>
    <property type="match status" value="1"/>
</dbReference>
<evidence type="ECO:0000313" key="4">
    <source>
        <dbReference type="Proteomes" id="UP001595764"/>
    </source>
</evidence>